<feature type="binding site" evidence="10">
    <location>
        <position position="70"/>
    </location>
    <ligand>
        <name>Zn(2+)</name>
        <dbReference type="ChEBI" id="CHEBI:29105"/>
        <label>1</label>
    </ligand>
</feature>
<evidence type="ECO:0000313" key="14">
    <source>
        <dbReference type="EMBL" id="KAI1707169.1"/>
    </source>
</evidence>
<dbReference type="SUPFAM" id="SSF57903">
    <property type="entry name" value="FYVE/PHD zinc finger"/>
    <property type="match status" value="1"/>
</dbReference>
<evidence type="ECO:0000259" key="13">
    <source>
        <dbReference type="PROSITE" id="PS50157"/>
    </source>
</evidence>
<feature type="binding site" evidence="10">
    <location>
        <position position="98"/>
    </location>
    <ligand>
        <name>Zn(2+)</name>
        <dbReference type="ChEBI" id="CHEBI:29105"/>
        <label>1</label>
    </ligand>
</feature>
<feature type="binding site" evidence="10">
    <location>
        <position position="72"/>
    </location>
    <ligand>
        <name>Zn(2+)</name>
        <dbReference type="ChEBI" id="CHEBI:29105"/>
        <label>1</label>
    </ligand>
</feature>
<evidence type="ECO:0000313" key="15">
    <source>
        <dbReference type="Proteomes" id="UP001201812"/>
    </source>
</evidence>
<dbReference type="GO" id="GO:0016592">
    <property type="term" value="C:mediator complex"/>
    <property type="evidence" value="ECO:0007669"/>
    <property type="project" value="InterPro"/>
</dbReference>
<dbReference type="InterPro" id="IPR001965">
    <property type="entry name" value="Znf_PHD"/>
</dbReference>
<dbReference type="Pfam" id="PF11571">
    <property type="entry name" value="Med27"/>
    <property type="match status" value="1"/>
</dbReference>
<gene>
    <name evidence="14" type="ORF">DdX_12545</name>
</gene>
<dbReference type="InterPro" id="IPR019786">
    <property type="entry name" value="Zinc_finger_PHD-type_CS"/>
</dbReference>
<evidence type="ECO:0000256" key="10">
    <source>
        <dbReference type="PIRSR" id="PIRSR628651-51"/>
    </source>
</evidence>
<proteinExistence type="inferred from homology"/>
<feature type="binding site" evidence="10">
    <location>
        <position position="89"/>
    </location>
    <ligand>
        <name>Zn(2+)</name>
        <dbReference type="ChEBI" id="CHEBI:29105"/>
        <label>2</label>
    </ligand>
</feature>
<evidence type="ECO:0000256" key="1">
    <source>
        <dbReference type="ARBA" id="ARBA00004123"/>
    </source>
</evidence>
<dbReference type="InterPro" id="IPR019787">
    <property type="entry name" value="Znf_PHD-finger"/>
</dbReference>
<feature type="domain" description="PHD-type" evidence="12">
    <location>
        <begin position="37"/>
        <end position="117"/>
    </location>
</feature>
<accession>A0AAD4R3C3</accession>
<dbReference type="Gene3D" id="3.30.40.10">
    <property type="entry name" value="Zinc/RING finger domain, C3HC4 (zinc finger)"/>
    <property type="match status" value="1"/>
</dbReference>
<sequence length="485" mass="55824">MPNPSNFGYLGGDTRVLRGSFRKIHFGDEALTKMAMAHPCPFCKTNLASKANLQRHIKSLHADADDQMWCVCHQISNTMQMVCCDRMECNISWFHWKCVGLTQQPGCEWFCEACNSTFDFYTRYSSRAGGDAPSTAPISNNPVDAKFEALYNLSNRCLQSVRSIRNLVLQTHEFISAGFENEAGLAEYKAKLAKYGKDIEDEYNKLEAEAKQLPSQTPAFTMANRLSNLLLDVASNRQSTETYLNSRDAFDWSQTTNEYVTCASGFLESSQGNQRARRTHTGPSHTVEMPEITNQSTLRNTHKSFGESFKKYMVFGQRQYPDRLKYAYEFLEEGERNSVLEVKLFSHPSEDYMTVDKQPVCMLKFLLLVNNGVVEYIQFIAPHENWTYLEINKRFRRQLDLSAESRYEVYRQLTIQCNIVLNTIKSRFSHDKSVIHFLLNHVFNFHTLDNVCEVCKKVLKDFMPPTICNTQTRDGKRAFYHSGCK</sequence>
<evidence type="ECO:0000256" key="4">
    <source>
        <dbReference type="ARBA" id="ARBA00022723"/>
    </source>
</evidence>
<comment type="similarity">
    <text evidence="2">Belongs to the Mediator complex subunit 27 family.</text>
</comment>
<reference evidence="14" key="1">
    <citation type="submission" date="2022-01" db="EMBL/GenBank/DDBJ databases">
        <title>Genome Sequence Resource for Two Populations of Ditylenchus destructor, the Migratory Endoparasitic Phytonematode.</title>
        <authorList>
            <person name="Zhang H."/>
            <person name="Lin R."/>
            <person name="Xie B."/>
        </authorList>
    </citation>
    <scope>NUCLEOTIDE SEQUENCE</scope>
    <source>
        <strain evidence="14">BazhouSP</strain>
    </source>
</reference>
<dbReference type="InterPro" id="IPR028651">
    <property type="entry name" value="ING_fam"/>
</dbReference>
<keyword evidence="6 10" id="KW-0862">Zinc</keyword>
<evidence type="ECO:0000256" key="5">
    <source>
        <dbReference type="ARBA" id="ARBA00022771"/>
    </source>
</evidence>
<dbReference type="PROSITE" id="PS01359">
    <property type="entry name" value="ZF_PHD_1"/>
    <property type="match status" value="1"/>
</dbReference>
<dbReference type="PROSITE" id="PS50016">
    <property type="entry name" value="ZF_PHD_2"/>
    <property type="match status" value="1"/>
</dbReference>
<dbReference type="Proteomes" id="UP001201812">
    <property type="component" value="Unassembled WGS sequence"/>
</dbReference>
<evidence type="ECO:0000256" key="9">
    <source>
        <dbReference type="ARBA" id="ARBA00023242"/>
    </source>
</evidence>
<keyword evidence="7" id="KW-0805">Transcription regulation</keyword>
<feature type="binding site" evidence="10">
    <location>
        <position position="84"/>
    </location>
    <ligand>
        <name>Zn(2+)</name>
        <dbReference type="ChEBI" id="CHEBI:29105"/>
        <label>2</label>
    </ligand>
</feature>
<protein>
    <submittedName>
        <fullName evidence="14">Mediator complex subunit 27 domain-containing protein</fullName>
    </submittedName>
</protein>
<evidence type="ECO:0000256" key="11">
    <source>
        <dbReference type="PROSITE-ProRule" id="PRU00042"/>
    </source>
</evidence>
<keyword evidence="5 11" id="KW-0863">Zinc-finger</keyword>
<evidence type="ECO:0000256" key="2">
    <source>
        <dbReference type="ARBA" id="ARBA00008048"/>
    </source>
</evidence>
<dbReference type="PROSITE" id="PS50157">
    <property type="entry name" value="ZINC_FINGER_C2H2_2"/>
    <property type="match status" value="1"/>
</dbReference>
<comment type="similarity">
    <text evidence="3">Belongs to the ING family.</text>
</comment>
<dbReference type="GO" id="GO:0008270">
    <property type="term" value="F:zinc ion binding"/>
    <property type="evidence" value="ECO:0007669"/>
    <property type="project" value="UniProtKB-KW"/>
</dbReference>
<evidence type="ECO:0000256" key="7">
    <source>
        <dbReference type="ARBA" id="ARBA00023015"/>
    </source>
</evidence>
<dbReference type="EMBL" id="JAKKPZ010000042">
    <property type="protein sequence ID" value="KAI1707169.1"/>
    <property type="molecule type" value="Genomic_DNA"/>
</dbReference>
<dbReference type="SMART" id="SM00249">
    <property type="entry name" value="PHD"/>
    <property type="match status" value="1"/>
</dbReference>
<evidence type="ECO:0000256" key="3">
    <source>
        <dbReference type="ARBA" id="ARBA00010210"/>
    </source>
</evidence>
<dbReference type="InterPro" id="IPR021627">
    <property type="entry name" value="Mediator_Med27"/>
</dbReference>
<keyword evidence="15" id="KW-1185">Reference proteome</keyword>
<feature type="domain" description="C2H2-type" evidence="13">
    <location>
        <begin position="38"/>
        <end position="66"/>
    </location>
</feature>
<feature type="binding site" evidence="10">
    <location>
        <position position="95"/>
    </location>
    <ligand>
        <name>Zn(2+)</name>
        <dbReference type="ChEBI" id="CHEBI:29105"/>
        <label>1</label>
    </ligand>
</feature>
<evidence type="ECO:0000256" key="6">
    <source>
        <dbReference type="ARBA" id="ARBA00022833"/>
    </source>
</evidence>
<dbReference type="PROSITE" id="PS00028">
    <property type="entry name" value="ZINC_FINGER_C2H2_1"/>
    <property type="match status" value="1"/>
</dbReference>
<dbReference type="InterPro" id="IPR011011">
    <property type="entry name" value="Znf_FYVE_PHD"/>
</dbReference>
<feature type="binding site" evidence="10">
    <location>
        <position position="111"/>
    </location>
    <ligand>
        <name>Zn(2+)</name>
        <dbReference type="ChEBI" id="CHEBI:29105"/>
        <label>2</label>
    </ligand>
</feature>
<keyword evidence="4 10" id="KW-0479">Metal-binding</keyword>
<evidence type="ECO:0000259" key="12">
    <source>
        <dbReference type="PROSITE" id="PS50016"/>
    </source>
</evidence>
<keyword evidence="8" id="KW-0804">Transcription</keyword>
<keyword evidence="9" id="KW-0539">Nucleus</keyword>
<dbReference type="AlphaFoldDB" id="A0AAD4R3C3"/>
<organism evidence="14 15">
    <name type="scientific">Ditylenchus destructor</name>
    <dbReference type="NCBI Taxonomy" id="166010"/>
    <lineage>
        <taxon>Eukaryota</taxon>
        <taxon>Metazoa</taxon>
        <taxon>Ecdysozoa</taxon>
        <taxon>Nematoda</taxon>
        <taxon>Chromadorea</taxon>
        <taxon>Rhabditida</taxon>
        <taxon>Tylenchina</taxon>
        <taxon>Tylenchomorpha</taxon>
        <taxon>Sphaerularioidea</taxon>
        <taxon>Anguinidae</taxon>
        <taxon>Anguininae</taxon>
        <taxon>Ditylenchus</taxon>
    </lineage>
</organism>
<dbReference type="InterPro" id="IPR013087">
    <property type="entry name" value="Znf_C2H2_type"/>
</dbReference>
<evidence type="ECO:0000256" key="8">
    <source>
        <dbReference type="ARBA" id="ARBA00023163"/>
    </source>
</evidence>
<comment type="caution">
    <text evidence="14">The sequence shown here is derived from an EMBL/GenBank/DDBJ whole genome shotgun (WGS) entry which is preliminary data.</text>
</comment>
<dbReference type="PANTHER" id="PTHR10333">
    <property type="entry name" value="INHIBITOR OF GROWTH PROTEIN"/>
    <property type="match status" value="1"/>
</dbReference>
<comment type="subcellular location">
    <subcellularLocation>
        <location evidence="1">Nucleus</location>
    </subcellularLocation>
</comment>
<name>A0AAD4R3C3_9BILA</name>
<feature type="binding site" evidence="10">
    <location>
        <position position="114"/>
    </location>
    <ligand>
        <name>Zn(2+)</name>
        <dbReference type="ChEBI" id="CHEBI:29105"/>
        <label>2</label>
    </ligand>
</feature>
<dbReference type="InterPro" id="IPR013083">
    <property type="entry name" value="Znf_RING/FYVE/PHD"/>
</dbReference>